<evidence type="ECO:0000256" key="2">
    <source>
        <dbReference type="ARBA" id="ARBA00022692"/>
    </source>
</evidence>
<evidence type="ECO:0000256" key="4">
    <source>
        <dbReference type="ARBA" id="ARBA00023136"/>
    </source>
</evidence>
<keyword evidence="3 5" id="KW-1133">Transmembrane helix</keyword>
<evidence type="ECO:0000256" key="1">
    <source>
        <dbReference type="ARBA" id="ARBA00004141"/>
    </source>
</evidence>
<dbReference type="InterPro" id="IPR003825">
    <property type="entry name" value="Colicin-V_CvpA"/>
</dbReference>
<dbReference type="RefSeq" id="WP_073002476.1">
    <property type="nucleotide sequence ID" value="NZ_FQUM01000006.1"/>
</dbReference>
<dbReference type="OrthoDB" id="9799585at2"/>
<keyword evidence="7" id="KW-1185">Reference proteome</keyword>
<evidence type="ECO:0000256" key="5">
    <source>
        <dbReference type="SAM" id="Phobius"/>
    </source>
</evidence>
<dbReference type="Proteomes" id="UP000184164">
    <property type="component" value="Unassembled WGS sequence"/>
</dbReference>
<dbReference type="PANTHER" id="PTHR37306:SF1">
    <property type="entry name" value="COLICIN V PRODUCTION PROTEIN"/>
    <property type="match status" value="1"/>
</dbReference>
<feature type="transmembrane region" description="Helical" evidence="5">
    <location>
        <begin position="61"/>
        <end position="81"/>
    </location>
</feature>
<organism evidence="6 7">
    <name type="scientific">Mariniphaga anaerophila</name>
    <dbReference type="NCBI Taxonomy" id="1484053"/>
    <lineage>
        <taxon>Bacteria</taxon>
        <taxon>Pseudomonadati</taxon>
        <taxon>Bacteroidota</taxon>
        <taxon>Bacteroidia</taxon>
        <taxon>Marinilabiliales</taxon>
        <taxon>Prolixibacteraceae</taxon>
        <taxon>Mariniphaga</taxon>
    </lineage>
</organism>
<dbReference type="STRING" id="1484053.SAMN05444274_106208"/>
<comment type="subcellular location">
    <subcellularLocation>
        <location evidence="1">Membrane</location>
        <topology evidence="1">Multi-pass membrane protein</topology>
    </subcellularLocation>
</comment>
<sequence length="183" mass="20152">MNYIDIILGIVLLVAAIGGFRKGLVSELASLAALILGIWGAIEFSYITSDFLTEHFNLETDYLNIISFVVTFVVIVILVHVVGSSVNKLIEVAMLGVLNKLAGLVFGILRSALVLSIVLLVFDKIDEDVKIISNEAKAESKLYEPVRKLAPAIFPFIRNWDNSENGKDENENVIDQIKDAFKA</sequence>
<evidence type="ECO:0000313" key="7">
    <source>
        <dbReference type="Proteomes" id="UP000184164"/>
    </source>
</evidence>
<feature type="transmembrane region" description="Helical" evidence="5">
    <location>
        <begin position="101"/>
        <end position="122"/>
    </location>
</feature>
<reference evidence="6 7" key="1">
    <citation type="submission" date="2016-11" db="EMBL/GenBank/DDBJ databases">
        <authorList>
            <person name="Jaros S."/>
            <person name="Januszkiewicz K."/>
            <person name="Wedrychowicz H."/>
        </authorList>
    </citation>
    <scope>NUCLEOTIDE SEQUENCE [LARGE SCALE GENOMIC DNA]</scope>
    <source>
        <strain evidence="6 7">DSM 26910</strain>
    </source>
</reference>
<keyword evidence="2 5" id="KW-0812">Transmembrane</keyword>
<accession>A0A1M5CQ89</accession>
<dbReference type="PANTHER" id="PTHR37306">
    <property type="entry name" value="COLICIN V PRODUCTION PROTEIN"/>
    <property type="match status" value="1"/>
</dbReference>
<dbReference type="GO" id="GO:0009403">
    <property type="term" value="P:toxin biosynthetic process"/>
    <property type="evidence" value="ECO:0007669"/>
    <property type="project" value="InterPro"/>
</dbReference>
<evidence type="ECO:0000256" key="3">
    <source>
        <dbReference type="ARBA" id="ARBA00022989"/>
    </source>
</evidence>
<dbReference type="Pfam" id="PF02674">
    <property type="entry name" value="Colicin_V"/>
    <property type="match status" value="1"/>
</dbReference>
<keyword evidence="4 5" id="KW-0472">Membrane</keyword>
<proteinExistence type="predicted"/>
<protein>
    <submittedName>
        <fullName evidence="6">Membrane protein required for colicin V production</fullName>
    </submittedName>
</protein>
<name>A0A1M5CQ89_9BACT</name>
<dbReference type="GO" id="GO:0016020">
    <property type="term" value="C:membrane"/>
    <property type="evidence" value="ECO:0007669"/>
    <property type="project" value="UniProtKB-SubCell"/>
</dbReference>
<gene>
    <name evidence="6" type="ORF">SAMN05444274_106208</name>
</gene>
<feature type="transmembrane region" description="Helical" evidence="5">
    <location>
        <begin position="31"/>
        <end position="49"/>
    </location>
</feature>
<dbReference type="AlphaFoldDB" id="A0A1M5CQ89"/>
<evidence type="ECO:0000313" key="6">
    <source>
        <dbReference type="EMBL" id="SHF56572.1"/>
    </source>
</evidence>
<dbReference type="EMBL" id="FQUM01000006">
    <property type="protein sequence ID" value="SHF56572.1"/>
    <property type="molecule type" value="Genomic_DNA"/>
</dbReference>